<accession>A0A815UNK6</accession>
<proteinExistence type="predicted"/>
<gene>
    <name evidence="1" type="ORF">RFH988_LOCUS39285</name>
</gene>
<feature type="non-terminal residue" evidence="1">
    <location>
        <position position="109"/>
    </location>
</feature>
<evidence type="ECO:0000313" key="2">
    <source>
        <dbReference type="Proteomes" id="UP000663882"/>
    </source>
</evidence>
<feature type="non-terminal residue" evidence="1">
    <location>
        <position position="1"/>
    </location>
</feature>
<dbReference type="Proteomes" id="UP000663882">
    <property type="component" value="Unassembled WGS sequence"/>
</dbReference>
<name>A0A815UNK6_9BILA</name>
<dbReference type="AlphaFoldDB" id="A0A815UNK6"/>
<comment type="caution">
    <text evidence="1">The sequence shown here is derived from an EMBL/GenBank/DDBJ whole genome shotgun (WGS) entry which is preliminary data.</text>
</comment>
<organism evidence="1 2">
    <name type="scientific">Rotaria sordida</name>
    <dbReference type="NCBI Taxonomy" id="392033"/>
    <lineage>
        <taxon>Eukaryota</taxon>
        <taxon>Metazoa</taxon>
        <taxon>Spiralia</taxon>
        <taxon>Gnathifera</taxon>
        <taxon>Rotifera</taxon>
        <taxon>Eurotatoria</taxon>
        <taxon>Bdelloidea</taxon>
        <taxon>Philodinida</taxon>
        <taxon>Philodinidae</taxon>
        <taxon>Rotaria</taxon>
    </lineage>
</organism>
<evidence type="ECO:0000313" key="1">
    <source>
        <dbReference type="EMBL" id="CAF1520030.1"/>
    </source>
</evidence>
<sequence>ITKLHLYHIYYNTKAHKPEISVRPILASINAPARQISSFLDQLRTPIYNYVTKDITFINSIDLIRKLNEYQKQDYLTSSTIRYHLIRQHDKYDLIISRSSPSSKSKISQ</sequence>
<protein>
    <submittedName>
        <fullName evidence="1">Uncharacterized protein</fullName>
    </submittedName>
</protein>
<dbReference type="EMBL" id="CAJNOO010015999">
    <property type="protein sequence ID" value="CAF1520030.1"/>
    <property type="molecule type" value="Genomic_DNA"/>
</dbReference>
<dbReference type="OrthoDB" id="10442975at2759"/>
<reference evidence="1" key="1">
    <citation type="submission" date="2021-02" db="EMBL/GenBank/DDBJ databases">
        <authorList>
            <person name="Nowell W R."/>
        </authorList>
    </citation>
    <scope>NUCLEOTIDE SEQUENCE</scope>
</reference>